<feature type="transmembrane region" description="Helical" evidence="5">
    <location>
        <begin position="74"/>
        <end position="95"/>
    </location>
</feature>
<dbReference type="STRING" id="1276538.A0A1X7RRB9"/>
<dbReference type="InterPro" id="IPR001104">
    <property type="entry name" value="3-oxo-5_a-steroid_4-DH_C"/>
</dbReference>
<feature type="transmembrane region" description="Helical" evidence="5">
    <location>
        <begin position="269"/>
        <end position="287"/>
    </location>
</feature>
<name>A0A1X7RRB9_ZYMT9</name>
<feature type="transmembrane region" description="Helical" evidence="5">
    <location>
        <begin position="107"/>
        <end position="128"/>
    </location>
</feature>
<organism evidence="7 8">
    <name type="scientific">Zymoseptoria tritici (strain ST99CH_3D7)</name>
    <dbReference type="NCBI Taxonomy" id="1276538"/>
    <lineage>
        <taxon>Eukaryota</taxon>
        <taxon>Fungi</taxon>
        <taxon>Dikarya</taxon>
        <taxon>Ascomycota</taxon>
        <taxon>Pezizomycotina</taxon>
        <taxon>Dothideomycetes</taxon>
        <taxon>Dothideomycetidae</taxon>
        <taxon>Mycosphaerellales</taxon>
        <taxon>Mycosphaerellaceae</taxon>
        <taxon>Zymoseptoria</taxon>
    </lineage>
</organism>
<dbReference type="GO" id="GO:0003865">
    <property type="term" value="F:3-oxo-5-alpha-steroid 4-dehydrogenase activity"/>
    <property type="evidence" value="ECO:0007669"/>
    <property type="project" value="TreeGrafter"/>
</dbReference>
<dbReference type="Proteomes" id="UP000215127">
    <property type="component" value="Chromosome 4"/>
</dbReference>
<dbReference type="GO" id="GO:0006488">
    <property type="term" value="P:dolichol-linked oligosaccharide biosynthetic process"/>
    <property type="evidence" value="ECO:0007669"/>
    <property type="project" value="UniProtKB-UniRule"/>
</dbReference>
<feature type="transmembrane region" description="Helical" evidence="5">
    <location>
        <begin position="12"/>
        <end position="29"/>
    </location>
</feature>
<dbReference type="GO" id="GO:0160198">
    <property type="term" value="F:polyprenal reductase activity"/>
    <property type="evidence" value="ECO:0007669"/>
    <property type="project" value="UniProtKB-EC"/>
</dbReference>
<reference evidence="7 8" key="1">
    <citation type="submission" date="2016-06" db="EMBL/GenBank/DDBJ databases">
        <authorList>
            <person name="Kjaerup R.B."/>
            <person name="Dalgaard T.S."/>
            <person name="Juul-Madsen H.R."/>
        </authorList>
    </citation>
    <scope>NUCLEOTIDE SEQUENCE [LARGE SCALE GENOMIC DNA]</scope>
</reference>
<evidence type="ECO:0000313" key="8">
    <source>
        <dbReference type="Proteomes" id="UP000215127"/>
    </source>
</evidence>
<dbReference type="AlphaFoldDB" id="A0A1X7RRB9"/>
<evidence type="ECO:0000256" key="3">
    <source>
        <dbReference type="ARBA" id="ARBA00022989"/>
    </source>
</evidence>
<dbReference type="PANTHER" id="PTHR14624:SF0">
    <property type="entry name" value="POLYPRENOL REDUCTASE"/>
    <property type="match status" value="1"/>
</dbReference>
<accession>A0A1X7RRB9</accession>
<protein>
    <recommendedName>
        <fullName evidence="5">Polyprenal reductase</fullName>
        <ecNumber evidence="5">1.3.1.94</ecNumber>
    </recommendedName>
</protein>
<evidence type="ECO:0000256" key="2">
    <source>
        <dbReference type="ARBA" id="ARBA00022692"/>
    </source>
</evidence>
<feature type="transmembrane region" description="Helical" evidence="5">
    <location>
        <begin position="191"/>
        <end position="218"/>
    </location>
</feature>
<keyword evidence="8" id="KW-1185">Reference proteome</keyword>
<keyword evidence="5" id="KW-0560">Oxidoreductase</keyword>
<feature type="domain" description="3-oxo-5-alpha-steroid 4-dehydrogenase C-terminal" evidence="6">
    <location>
        <begin position="191"/>
        <end position="316"/>
    </location>
</feature>
<keyword evidence="2 5" id="KW-0812">Transmembrane</keyword>
<dbReference type="EMBL" id="LT853695">
    <property type="protein sequence ID" value="SMQ49963.1"/>
    <property type="molecule type" value="Genomic_DNA"/>
</dbReference>
<proteinExistence type="inferred from homology"/>
<dbReference type="UniPathway" id="UPA00378"/>
<sequence length="316" mass="35059">MMPDAVLLLRGSYLSAALLVLLISSIPPLRTRFLAYGPRAAKAKTEAPEAQSKSWPAYDALLDIAAKICVPHSWFTSFYAVSVSLSLFWASEVVFQGPAFRTVAQHLAHRQCTMSFEQVAVIWLMMFIQGSRRLYECLVLSAPSKSKMWIGHWALGLLFYVATSVAVWVEGSAALQAHSFSTKDLTIKGPSIRTCIGILIFILASGVQHDCHAYLASLKKPRRTAKGEMKIEYRLPEHPVFNLSLTPHYFAECLIYLSLSILAAPEGEWLNWTLVSALVFVAVNLGVTANGTRKWYAVKFGTETVKGRARMIPGLY</sequence>
<dbReference type="InterPro" id="IPR039698">
    <property type="entry name" value="Dfg10/SRD5A3"/>
</dbReference>
<comment type="subcellular location">
    <subcellularLocation>
        <location evidence="1">Endomembrane system</location>
        <topology evidence="1">Multi-pass membrane protein</topology>
    </subcellularLocation>
    <subcellularLocation>
        <location evidence="5">Endoplasmic reticulum membrane</location>
    </subcellularLocation>
</comment>
<dbReference type="PROSITE" id="PS50244">
    <property type="entry name" value="S5A_REDUCTASE"/>
    <property type="match status" value="1"/>
</dbReference>
<evidence type="ECO:0000259" key="6">
    <source>
        <dbReference type="Pfam" id="PF02544"/>
    </source>
</evidence>
<dbReference type="GO" id="GO:0016095">
    <property type="term" value="P:polyprenol catabolic process"/>
    <property type="evidence" value="ECO:0007669"/>
    <property type="project" value="UniProtKB-UniRule"/>
</dbReference>
<evidence type="ECO:0000313" key="7">
    <source>
        <dbReference type="EMBL" id="SMQ49963.1"/>
    </source>
</evidence>
<dbReference type="PANTHER" id="PTHR14624">
    <property type="entry name" value="DFG10 PROTEIN"/>
    <property type="match status" value="1"/>
</dbReference>
<keyword evidence="3 5" id="KW-1133">Transmembrane helix</keyword>
<comment type="catalytic activity">
    <reaction evidence="5">
        <text>a di-trans,poly-cis-dolichal + NADP(+) = a di-trans,poly-cis-polyprenal + NADPH + H(+)</text>
        <dbReference type="Rhea" id="RHEA:80727"/>
        <dbReference type="Rhea" id="RHEA-COMP:19536"/>
        <dbReference type="Rhea" id="RHEA-COMP:19537"/>
        <dbReference type="ChEBI" id="CHEBI:15378"/>
        <dbReference type="ChEBI" id="CHEBI:57783"/>
        <dbReference type="ChEBI" id="CHEBI:58349"/>
        <dbReference type="ChEBI" id="CHEBI:231623"/>
        <dbReference type="ChEBI" id="CHEBI:231637"/>
        <dbReference type="EC" id="1.3.1.94"/>
    </reaction>
    <physiologicalReaction direction="right-to-left" evidence="5">
        <dbReference type="Rhea" id="RHEA:80729"/>
    </physiologicalReaction>
</comment>
<comment type="similarity">
    <text evidence="5">Belongs to the steroid 5-alpha reductase family. Polyprenal reductase subfamily.</text>
</comment>
<dbReference type="EC" id="1.3.1.94" evidence="5"/>
<feature type="transmembrane region" description="Helical" evidence="5">
    <location>
        <begin position="149"/>
        <end position="171"/>
    </location>
</feature>
<keyword evidence="5" id="KW-0256">Endoplasmic reticulum</keyword>
<comment type="function">
    <text evidence="5">Plays a key role in early steps of protein N-linked glycosylation by being involved in the conversion of polyprenol into dolichol. Acts as a polyprenal reductase that mediates the reduction of polyprenal into dolichal in a NADP-dependent mechanism. Dolichols are required for the synthesis of dolichol-linked monosaccharides and the oligosaccharide precursor used for N-glycosylation.</text>
</comment>
<keyword evidence="5" id="KW-0521">NADP</keyword>
<comment type="pathway">
    <text evidence="5">Protein modification; protein glycosylation.</text>
</comment>
<keyword evidence="4 5" id="KW-0472">Membrane</keyword>
<dbReference type="GO" id="GO:0102389">
    <property type="term" value="F:polyprenol reductase activity"/>
    <property type="evidence" value="ECO:0007669"/>
    <property type="project" value="UniProtKB-UniRule"/>
</dbReference>
<evidence type="ECO:0000256" key="4">
    <source>
        <dbReference type="ARBA" id="ARBA00023136"/>
    </source>
</evidence>
<dbReference type="Pfam" id="PF02544">
    <property type="entry name" value="Steroid_dh"/>
    <property type="match status" value="1"/>
</dbReference>
<evidence type="ECO:0000256" key="1">
    <source>
        <dbReference type="ARBA" id="ARBA00004127"/>
    </source>
</evidence>
<gene>
    <name evidence="7" type="ORF">ZT3D7_G5115</name>
</gene>
<evidence type="ECO:0000256" key="5">
    <source>
        <dbReference type="RuleBase" id="RU367081"/>
    </source>
</evidence>
<dbReference type="GO" id="GO:0005789">
    <property type="term" value="C:endoplasmic reticulum membrane"/>
    <property type="evidence" value="ECO:0007669"/>
    <property type="project" value="UniProtKB-SubCell"/>
</dbReference>